<sequence>SFCKLRGKKILLYASDLIKIDWERILGLVNPERKKILKEHPEFIEQVGKMSSNKDFEFYTDTVGADQAHQWRKDEKKYKENLKNIFGIEMIREEPDEIIKYYDEVNEEEAKKIADKWIKNALKVEPTEKTILNSAKLYLALKKLLMDKNFDIFTPDCGTFLLTGKLPAYPC</sequence>
<keyword evidence="2" id="KW-0119">Carbohydrate metabolism</keyword>
<dbReference type="AlphaFoldDB" id="X1QMC5"/>
<protein>
    <submittedName>
        <fullName evidence="3">Uncharacterized protein</fullName>
    </submittedName>
</protein>
<dbReference type="EMBL" id="BARV01040243">
    <property type="protein sequence ID" value="GAI52135.1"/>
    <property type="molecule type" value="Genomic_DNA"/>
</dbReference>
<dbReference type="GO" id="GO:0005737">
    <property type="term" value="C:cytoplasm"/>
    <property type="evidence" value="ECO:0007669"/>
    <property type="project" value="InterPro"/>
</dbReference>
<evidence type="ECO:0000256" key="1">
    <source>
        <dbReference type="ARBA" id="ARBA00023235"/>
    </source>
</evidence>
<organism evidence="3">
    <name type="scientific">marine sediment metagenome</name>
    <dbReference type="NCBI Taxonomy" id="412755"/>
    <lineage>
        <taxon>unclassified sequences</taxon>
        <taxon>metagenomes</taxon>
        <taxon>ecological metagenomes</taxon>
    </lineage>
</organism>
<gene>
    <name evidence="3" type="ORF">S06H3_61384</name>
</gene>
<evidence type="ECO:0000256" key="2">
    <source>
        <dbReference type="ARBA" id="ARBA00023277"/>
    </source>
</evidence>
<reference evidence="3" key="1">
    <citation type="journal article" date="2014" name="Front. Microbiol.">
        <title>High frequency of phylogenetically diverse reductive dehalogenase-homologous genes in deep subseafloor sedimentary metagenomes.</title>
        <authorList>
            <person name="Kawai M."/>
            <person name="Futagami T."/>
            <person name="Toyoda A."/>
            <person name="Takaki Y."/>
            <person name="Nishi S."/>
            <person name="Hori S."/>
            <person name="Arai W."/>
            <person name="Tsubouchi T."/>
            <person name="Morono Y."/>
            <person name="Uchiyama I."/>
            <person name="Ito T."/>
            <person name="Fujiyama A."/>
            <person name="Inagaki F."/>
            <person name="Takami H."/>
        </authorList>
    </citation>
    <scope>NUCLEOTIDE SEQUENCE</scope>
    <source>
        <strain evidence="3">Expedition CK06-06</strain>
    </source>
</reference>
<proteinExistence type="predicted"/>
<dbReference type="GO" id="GO:0005996">
    <property type="term" value="P:monosaccharide metabolic process"/>
    <property type="evidence" value="ECO:0007669"/>
    <property type="project" value="InterPro"/>
</dbReference>
<evidence type="ECO:0000313" key="3">
    <source>
        <dbReference type="EMBL" id="GAI52135.1"/>
    </source>
</evidence>
<feature type="non-terminal residue" evidence="3">
    <location>
        <position position="1"/>
    </location>
</feature>
<comment type="caution">
    <text evidence="3">The sequence shown here is derived from an EMBL/GenBank/DDBJ whole genome shotgun (WGS) entry which is preliminary data.</text>
</comment>
<dbReference type="GO" id="GO:0016861">
    <property type="term" value="F:intramolecular oxidoreductase activity, interconverting aldoses and ketoses"/>
    <property type="evidence" value="ECO:0007669"/>
    <property type="project" value="InterPro"/>
</dbReference>
<keyword evidence="1" id="KW-0413">Isomerase</keyword>
<feature type="non-terminal residue" evidence="3">
    <location>
        <position position="171"/>
    </location>
</feature>
<accession>X1QMC5</accession>
<dbReference type="SUPFAM" id="SSF53743">
    <property type="entry name" value="FucI/AraA N-terminal and middle domains"/>
    <property type="match status" value="1"/>
</dbReference>
<name>X1QMC5_9ZZZZ</name>
<dbReference type="InterPro" id="IPR009015">
    <property type="entry name" value="Fucose_isomerase_N/cen_sf"/>
</dbReference>